<dbReference type="PANTHER" id="PTHR42970">
    <property type="entry name" value="PECTATE LYASE C-RELATED"/>
    <property type="match status" value="1"/>
</dbReference>
<dbReference type="PRINTS" id="PR00807">
    <property type="entry name" value="AMBALLERGEN"/>
</dbReference>
<gene>
    <name evidence="4" type="ORF">ACFOEW_02995</name>
</gene>
<evidence type="ECO:0000313" key="5">
    <source>
        <dbReference type="Proteomes" id="UP001595477"/>
    </source>
</evidence>
<keyword evidence="2" id="KW-0732">Signal</keyword>
<dbReference type="InterPro" id="IPR052063">
    <property type="entry name" value="Polysaccharide_Lyase_1"/>
</dbReference>
<keyword evidence="4" id="KW-0456">Lyase</keyword>
<keyword evidence="1" id="KW-0479">Metal-binding</keyword>
<dbReference type="InterPro" id="IPR018082">
    <property type="entry name" value="AmbAllergen"/>
</dbReference>
<organism evidence="4 5">
    <name type="scientific">Alteromonas oceani</name>
    <dbReference type="NCBI Taxonomy" id="2071609"/>
    <lineage>
        <taxon>Bacteria</taxon>
        <taxon>Pseudomonadati</taxon>
        <taxon>Pseudomonadota</taxon>
        <taxon>Gammaproteobacteria</taxon>
        <taxon>Alteromonadales</taxon>
        <taxon>Alteromonadaceae</taxon>
        <taxon>Alteromonas/Salinimonas group</taxon>
        <taxon>Alteromonas</taxon>
    </lineage>
</organism>
<dbReference type="PANTHER" id="PTHR42970:SF1">
    <property type="entry name" value="PECTATE LYASE C-RELATED"/>
    <property type="match status" value="1"/>
</dbReference>
<dbReference type="InterPro" id="IPR011050">
    <property type="entry name" value="Pectin_lyase_fold/virulence"/>
</dbReference>
<protein>
    <submittedName>
        <fullName evidence="4">Polysaccharide lyase family 1 protein</fullName>
    </submittedName>
</protein>
<name>A0ABV7JVQ2_9ALTE</name>
<keyword evidence="3" id="KW-0325">Glycoprotein</keyword>
<dbReference type="Gene3D" id="2.160.20.10">
    <property type="entry name" value="Single-stranded right-handed beta-helix, Pectin lyase-like"/>
    <property type="match status" value="1"/>
</dbReference>
<evidence type="ECO:0000313" key="4">
    <source>
        <dbReference type="EMBL" id="MFC3200786.1"/>
    </source>
</evidence>
<keyword evidence="5" id="KW-1185">Reference proteome</keyword>
<evidence type="ECO:0000256" key="3">
    <source>
        <dbReference type="ARBA" id="ARBA00023180"/>
    </source>
</evidence>
<proteinExistence type="predicted"/>
<accession>A0ABV7JVQ2</accession>
<evidence type="ECO:0000256" key="2">
    <source>
        <dbReference type="ARBA" id="ARBA00022729"/>
    </source>
</evidence>
<dbReference type="Proteomes" id="UP001595477">
    <property type="component" value="Unassembled WGS sequence"/>
</dbReference>
<dbReference type="InterPro" id="IPR012334">
    <property type="entry name" value="Pectin_lyas_fold"/>
</dbReference>
<dbReference type="EMBL" id="JBHRSX010000008">
    <property type="protein sequence ID" value="MFC3200786.1"/>
    <property type="molecule type" value="Genomic_DNA"/>
</dbReference>
<dbReference type="RefSeq" id="WP_123327190.1">
    <property type="nucleotide sequence ID" value="NZ_JBHRSX010000008.1"/>
</dbReference>
<sequence length="419" mass="45646">MKVVIGILSIMILLSQIDVCRAQTDVAFDGALGFGQFTKGGKGGERYIVTSLADDPDSPQPGTLRHAFKQKGPRIVEFAVSGVIHLKAELEIQQGYLTVLGQTSPGGIVITGAQTSIKANQVILRYLRFRPGHLQGEGDALTARNQHHIIIDHCSLSWANDEVASFYNNQHFTLQHSIIAESLRNAGHHKGSHGYGGIWGGAKASFLRNVVAHHDSRNPRINGYRLKPEYPQQEALTDIRNNVFFNWGDNSGYGAEGTRFNLVNNYYKPGPASDDIRFFELWSKPGLPPTRAFISGNVMAGYEAMSADNKQGLTVKNQKKSSRSEVAAVFQSTLADHPFDIAPSDTLTAGDTYQRLIIDGDVGANKNAAGRFSDSVDTRLLSEIRTGQPGFGTGLIDSELTVLAPGGWAAYQQEFTTQN</sequence>
<evidence type="ECO:0000256" key="1">
    <source>
        <dbReference type="ARBA" id="ARBA00022723"/>
    </source>
</evidence>
<dbReference type="SUPFAM" id="SSF51126">
    <property type="entry name" value="Pectin lyase-like"/>
    <property type="match status" value="1"/>
</dbReference>
<reference evidence="5" key="1">
    <citation type="journal article" date="2019" name="Int. J. Syst. Evol. Microbiol.">
        <title>The Global Catalogue of Microorganisms (GCM) 10K type strain sequencing project: providing services to taxonomists for standard genome sequencing and annotation.</title>
        <authorList>
            <consortium name="The Broad Institute Genomics Platform"/>
            <consortium name="The Broad Institute Genome Sequencing Center for Infectious Disease"/>
            <person name="Wu L."/>
            <person name="Ma J."/>
        </authorList>
    </citation>
    <scope>NUCLEOTIDE SEQUENCE [LARGE SCALE GENOMIC DNA]</scope>
    <source>
        <strain evidence="5">KCTC 52449</strain>
    </source>
</reference>
<comment type="caution">
    <text evidence="4">The sequence shown here is derived from an EMBL/GenBank/DDBJ whole genome shotgun (WGS) entry which is preliminary data.</text>
</comment>
<dbReference type="GO" id="GO:0016829">
    <property type="term" value="F:lyase activity"/>
    <property type="evidence" value="ECO:0007669"/>
    <property type="project" value="UniProtKB-KW"/>
</dbReference>